<sequence length="125" mass="13938">MKMIHTPYSRQQAGHYSPGVLSQGTLYISGQLPRNPETQVIPEGMEAQTHQVLQNLNMVLEAAGLSRTSVVSVRIYLTHVQHWDVVNALYSQFFGEHKPARAVITVPELHYGCLIELEAVAEQGE</sequence>
<proteinExistence type="inferred from homology"/>
<keyword evidence="2" id="KW-0378">Hydrolase</keyword>
<reference evidence="2" key="1">
    <citation type="submission" date="2019-08" db="EMBL/GenBank/DDBJ databases">
        <authorList>
            <person name="Kucharzyk K."/>
            <person name="Murdoch R.W."/>
            <person name="Higgins S."/>
            <person name="Loffler F."/>
        </authorList>
    </citation>
    <scope>NUCLEOTIDE SEQUENCE</scope>
</reference>
<comment type="similarity">
    <text evidence="1">Belongs to the RutC family.</text>
</comment>
<evidence type="ECO:0000313" key="2">
    <source>
        <dbReference type="EMBL" id="MPM29731.1"/>
    </source>
</evidence>
<evidence type="ECO:0000256" key="1">
    <source>
        <dbReference type="ARBA" id="ARBA00010552"/>
    </source>
</evidence>
<protein>
    <submittedName>
        <fullName evidence="2">2-iminobutanoate/2-iminopropanoate deaminase</fullName>
        <ecNumber evidence="2">3.5.99.10</ecNumber>
    </submittedName>
</protein>
<dbReference type="PANTHER" id="PTHR11803:SF39">
    <property type="entry name" value="2-IMINOBUTANOATE_2-IMINOPROPANOATE DEAMINASE"/>
    <property type="match status" value="1"/>
</dbReference>
<dbReference type="GO" id="GO:0120241">
    <property type="term" value="F:2-iminobutanoate/2-iminopropanoate deaminase"/>
    <property type="evidence" value="ECO:0007669"/>
    <property type="project" value="UniProtKB-EC"/>
</dbReference>
<dbReference type="InterPro" id="IPR035959">
    <property type="entry name" value="RutC-like_sf"/>
</dbReference>
<dbReference type="CDD" id="cd00448">
    <property type="entry name" value="YjgF_YER057c_UK114_family"/>
    <property type="match status" value="1"/>
</dbReference>
<dbReference type="SUPFAM" id="SSF55298">
    <property type="entry name" value="YjgF-like"/>
    <property type="match status" value="1"/>
</dbReference>
<comment type="caution">
    <text evidence="2">The sequence shown here is derived from an EMBL/GenBank/DDBJ whole genome shotgun (WGS) entry which is preliminary data.</text>
</comment>
<dbReference type="PANTHER" id="PTHR11803">
    <property type="entry name" value="2-IMINOBUTANOATE/2-IMINOPROPANOATE DEAMINASE RIDA"/>
    <property type="match status" value="1"/>
</dbReference>
<gene>
    <name evidence="2" type="primary">yabJ_22</name>
    <name evidence="2" type="ORF">SDC9_76271</name>
</gene>
<dbReference type="GO" id="GO:0005829">
    <property type="term" value="C:cytosol"/>
    <property type="evidence" value="ECO:0007669"/>
    <property type="project" value="TreeGrafter"/>
</dbReference>
<dbReference type="Pfam" id="PF01042">
    <property type="entry name" value="Ribonuc_L-PSP"/>
    <property type="match status" value="1"/>
</dbReference>
<organism evidence="2">
    <name type="scientific">bioreactor metagenome</name>
    <dbReference type="NCBI Taxonomy" id="1076179"/>
    <lineage>
        <taxon>unclassified sequences</taxon>
        <taxon>metagenomes</taxon>
        <taxon>ecological metagenomes</taxon>
    </lineage>
</organism>
<name>A0A644YPD7_9ZZZZ</name>
<dbReference type="FunFam" id="3.30.1330.40:FF:000001">
    <property type="entry name" value="L-PSP family endoribonuclease"/>
    <property type="match status" value="1"/>
</dbReference>
<dbReference type="NCBIfam" id="TIGR00004">
    <property type="entry name" value="Rid family detoxifying hydrolase"/>
    <property type="match status" value="1"/>
</dbReference>
<dbReference type="EMBL" id="VSSQ01005592">
    <property type="protein sequence ID" value="MPM29731.1"/>
    <property type="molecule type" value="Genomic_DNA"/>
</dbReference>
<dbReference type="Gene3D" id="3.30.1330.40">
    <property type="entry name" value="RutC-like"/>
    <property type="match status" value="1"/>
</dbReference>
<dbReference type="AlphaFoldDB" id="A0A644YPD7"/>
<dbReference type="InterPro" id="IPR006175">
    <property type="entry name" value="YjgF/YER057c/UK114"/>
</dbReference>
<dbReference type="EC" id="3.5.99.10" evidence="2"/>
<accession>A0A644YPD7</accession>
<dbReference type="InterPro" id="IPR006056">
    <property type="entry name" value="RidA"/>
</dbReference>